<keyword evidence="1" id="KW-0694">RNA-binding</keyword>
<dbReference type="GeneID" id="77468166"/>
<organism evidence="3 4">
    <name type="scientific">Fusobacterium varium ATCC 27725</name>
    <dbReference type="NCBI Taxonomy" id="469618"/>
    <lineage>
        <taxon>Bacteria</taxon>
        <taxon>Fusobacteriati</taxon>
        <taxon>Fusobacteriota</taxon>
        <taxon>Fusobacteriia</taxon>
        <taxon>Fusobacteriales</taxon>
        <taxon>Fusobacteriaceae</taxon>
        <taxon>Fusobacterium</taxon>
    </lineage>
</organism>
<sequence>MERKKFQSLFYDIDEFLVGAICDDIELCKEIDYPVYSRYFYPPNFWSRLENLNVGVKFSFLGINNNCEKRMIGIYPKDFDSAMLNFPIKYFKVISRSKFKELEHKHYLGSIMSLGLKREILGDLIVKEGICYGIINEELFIFLKENLKMIGKIPVEVDEITYEDIPETEFKELVESLTSLRLDVVTAALGNFSRNGAIEVLESGDVTLNYNIDKDKSRIVKEKDIISIRRKGKFLIDSVLGESKKGKIRVLIKKFS</sequence>
<dbReference type="RefSeq" id="WP_005947417.1">
    <property type="nucleotide sequence ID" value="NZ_CP028103.1"/>
</dbReference>
<dbReference type="InterPro" id="IPR002942">
    <property type="entry name" value="S4_RNA-bd"/>
</dbReference>
<dbReference type="PANTHER" id="PTHR13633">
    <property type="entry name" value="MITOCHONDRIAL TRANSCRIPTION RESCUE FACTOR 1"/>
    <property type="match status" value="1"/>
</dbReference>
<dbReference type="EMBL" id="CP028103">
    <property type="protein sequence ID" value="AVQ31383.1"/>
    <property type="molecule type" value="Genomic_DNA"/>
</dbReference>
<name>A0ABN5JK83_FUSVA</name>
<dbReference type="SUPFAM" id="SSF55174">
    <property type="entry name" value="Alpha-L RNA-binding motif"/>
    <property type="match status" value="1"/>
</dbReference>
<evidence type="ECO:0000313" key="3">
    <source>
        <dbReference type="EMBL" id="AVQ31383.1"/>
    </source>
</evidence>
<proteinExistence type="predicted"/>
<evidence type="ECO:0000313" key="4">
    <source>
        <dbReference type="Proteomes" id="UP000241238"/>
    </source>
</evidence>
<protein>
    <submittedName>
        <fullName evidence="3">RNA-binding protein</fullName>
    </submittedName>
</protein>
<dbReference type="InterPro" id="IPR040591">
    <property type="entry name" value="RqcP2_RBD"/>
</dbReference>
<dbReference type="PROSITE" id="PS50889">
    <property type="entry name" value="S4"/>
    <property type="match status" value="1"/>
</dbReference>
<dbReference type="CDD" id="cd00165">
    <property type="entry name" value="S4"/>
    <property type="match status" value="1"/>
</dbReference>
<evidence type="ECO:0000259" key="2">
    <source>
        <dbReference type="SMART" id="SM00363"/>
    </source>
</evidence>
<dbReference type="InterPro" id="IPR012677">
    <property type="entry name" value="Nucleotide-bd_a/b_plait_sf"/>
</dbReference>
<dbReference type="SMART" id="SM00363">
    <property type="entry name" value="S4"/>
    <property type="match status" value="1"/>
</dbReference>
<keyword evidence="4" id="KW-1185">Reference proteome</keyword>
<dbReference type="Pfam" id="PF17774">
    <property type="entry name" value="YlmH_RBD"/>
    <property type="match status" value="1"/>
</dbReference>
<feature type="domain" description="RNA-binding S4" evidence="2">
    <location>
        <begin position="180"/>
        <end position="240"/>
    </location>
</feature>
<accession>A0ABN5JK83</accession>
<reference evidence="4" key="1">
    <citation type="journal article" date="2018" name="MSphere">
        <title>Fusobacterium Genomics Using MinION and Illumina Sequencing Enables Genome Completion and Correction.</title>
        <authorList>
            <person name="Todd S.M."/>
            <person name="Settlage R.E."/>
            <person name="Lahmers K.K."/>
            <person name="Slade D.J."/>
        </authorList>
    </citation>
    <scope>NUCLEOTIDE SEQUENCE [LARGE SCALE GENOMIC DNA]</scope>
    <source>
        <strain evidence="4">ATCC 27725</strain>
    </source>
</reference>
<dbReference type="PANTHER" id="PTHR13633:SF3">
    <property type="entry name" value="MITOCHONDRIAL TRANSCRIPTION RESCUE FACTOR 1"/>
    <property type="match status" value="1"/>
</dbReference>
<evidence type="ECO:0000256" key="1">
    <source>
        <dbReference type="PROSITE-ProRule" id="PRU00182"/>
    </source>
</evidence>
<dbReference type="Gene3D" id="3.30.70.330">
    <property type="match status" value="1"/>
</dbReference>
<gene>
    <name evidence="3" type="ORF">C4N18_09185</name>
</gene>
<dbReference type="Proteomes" id="UP000241238">
    <property type="component" value="Chromosome"/>
</dbReference>